<accession>A0A6C0DSN0</accession>
<dbReference type="AlphaFoldDB" id="A0A6C0DSN0"/>
<feature type="compositionally biased region" description="Basic and acidic residues" evidence="1">
    <location>
        <begin position="214"/>
        <end position="244"/>
    </location>
</feature>
<evidence type="ECO:0000313" key="2">
    <source>
        <dbReference type="EMBL" id="QHT19049.1"/>
    </source>
</evidence>
<feature type="region of interest" description="Disordered" evidence="1">
    <location>
        <begin position="164"/>
        <end position="184"/>
    </location>
</feature>
<dbReference type="EMBL" id="MN739661">
    <property type="protein sequence ID" value="QHT19049.1"/>
    <property type="molecule type" value="Genomic_DNA"/>
</dbReference>
<organism evidence="2">
    <name type="scientific">viral metagenome</name>
    <dbReference type="NCBI Taxonomy" id="1070528"/>
    <lineage>
        <taxon>unclassified sequences</taxon>
        <taxon>metagenomes</taxon>
        <taxon>organismal metagenomes</taxon>
    </lineage>
</organism>
<sequence>MIKNNLFFIFFYRLWLKVLSFFQYKPSIQTNPTIVELNNSFINKNKSHFLTSSENLDVNTKNSQIEPFFYNKKEYLLKMEEPNNQYEKTWKSRILIRSIPQGTNVIMYYDPYKLGFAYYCDQTIPYNILNSIAMKYVLLYKCYDFFLDECITVQPSPLLKLLEDDKPEPPALSNAESVKKSNENKELKELLKRAPIAKFKNYNKAVSSVVSDPSGKKSDTKAPLSERNERNGRQEKPEKPKERNRFVYLGKTANFSFLQKVVKKPTVRFNDSSLIKSGLFANSEVQKEVFNYRDFKKMKEMKEIKEM</sequence>
<evidence type="ECO:0000256" key="1">
    <source>
        <dbReference type="SAM" id="MobiDB-lite"/>
    </source>
</evidence>
<name>A0A6C0DSN0_9ZZZZ</name>
<proteinExistence type="predicted"/>
<feature type="region of interest" description="Disordered" evidence="1">
    <location>
        <begin position="208"/>
        <end position="244"/>
    </location>
</feature>
<reference evidence="2" key="1">
    <citation type="journal article" date="2020" name="Nature">
        <title>Giant virus diversity and host interactions through global metagenomics.</title>
        <authorList>
            <person name="Schulz F."/>
            <person name="Roux S."/>
            <person name="Paez-Espino D."/>
            <person name="Jungbluth S."/>
            <person name="Walsh D.A."/>
            <person name="Denef V.J."/>
            <person name="McMahon K.D."/>
            <person name="Konstantinidis K.T."/>
            <person name="Eloe-Fadrosh E.A."/>
            <person name="Kyrpides N.C."/>
            <person name="Woyke T."/>
        </authorList>
    </citation>
    <scope>NUCLEOTIDE SEQUENCE</scope>
    <source>
        <strain evidence="2">GVMAG-M-3300023174-49</strain>
    </source>
</reference>
<protein>
    <submittedName>
        <fullName evidence="2">Uncharacterized protein</fullName>
    </submittedName>
</protein>